<dbReference type="InterPro" id="IPR011006">
    <property type="entry name" value="CheY-like_superfamily"/>
</dbReference>
<dbReference type="EMBL" id="NPBY01000106">
    <property type="protein sequence ID" value="PAD71360.1"/>
    <property type="molecule type" value="Genomic_DNA"/>
</dbReference>
<dbReference type="PANTHER" id="PTHR37299:SF1">
    <property type="entry name" value="STAGE 0 SPORULATION PROTEIN A HOMOLOG"/>
    <property type="match status" value="1"/>
</dbReference>
<keyword evidence="1" id="KW-0597">Phosphoprotein</keyword>
<organism evidence="4 5">
    <name type="scientific">Paenibacillus campinasensis</name>
    <dbReference type="NCBI Taxonomy" id="66347"/>
    <lineage>
        <taxon>Bacteria</taxon>
        <taxon>Bacillati</taxon>
        <taxon>Bacillota</taxon>
        <taxon>Bacilli</taxon>
        <taxon>Bacillales</taxon>
        <taxon>Paenibacillaceae</taxon>
        <taxon>Paenibacillus</taxon>
    </lineage>
</organism>
<dbReference type="InterPro" id="IPR046947">
    <property type="entry name" value="LytR-like"/>
</dbReference>
<dbReference type="PANTHER" id="PTHR37299">
    <property type="entry name" value="TRANSCRIPTIONAL REGULATOR-RELATED"/>
    <property type="match status" value="1"/>
</dbReference>
<dbReference type="Gene3D" id="2.40.50.1020">
    <property type="entry name" value="LytTr DNA-binding domain"/>
    <property type="match status" value="1"/>
</dbReference>
<dbReference type="RefSeq" id="WP_095268012.1">
    <property type="nucleotide sequence ID" value="NZ_NPBY01000106.1"/>
</dbReference>
<evidence type="ECO:0000256" key="1">
    <source>
        <dbReference type="PROSITE-ProRule" id="PRU00169"/>
    </source>
</evidence>
<accession>A0A268EE43</accession>
<feature type="domain" description="Response regulatory" evidence="2">
    <location>
        <begin position="3"/>
        <end position="124"/>
    </location>
</feature>
<name>A0A268EE43_9BACL</name>
<dbReference type="SMART" id="SM00850">
    <property type="entry name" value="LytTR"/>
    <property type="match status" value="1"/>
</dbReference>
<gene>
    <name evidence="4" type="ORF">CHH67_24625</name>
</gene>
<dbReference type="Gene3D" id="3.40.50.2300">
    <property type="match status" value="1"/>
</dbReference>
<dbReference type="PROSITE" id="PS50930">
    <property type="entry name" value="HTH_LYTTR"/>
    <property type="match status" value="1"/>
</dbReference>
<dbReference type="SMART" id="SM00448">
    <property type="entry name" value="REC"/>
    <property type="match status" value="1"/>
</dbReference>
<dbReference type="Pfam" id="PF04397">
    <property type="entry name" value="LytTR"/>
    <property type="match status" value="1"/>
</dbReference>
<dbReference type="GO" id="GO:0000156">
    <property type="term" value="F:phosphorelay response regulator activity"/>
    <property type="evidence" value="ECO:0007669"/>
    <property type="project" value="InterPro"/>
</dbReference>
<reference evidence="4 5" key="1">
    <citation type="submission" date="2017-07" db="EMBL/GenBank/DDBJ databases">
        <title>Isolation and whole genome analysis of endospore-forming bacteria from heroin.</title>
        <authorList>
            <person name="Kalinowski J."/>
            <person name="Ahrens B."/>
            <person name="Al-Dilaimi A."/>
            <person name="Winkler A."/>
            <person name="Wibberg D."/>
            <person name="Schleenbecker U."/>
            <person name="Ruckert C."/>
            <person name="Wolfel R."/>
            <person name="Grass G."/>
        </authorList>
    </citation>
    <scope>NUCLEOTIDE SEQUENCE [LARGE SCALE GENOMIC DNA]</scope>
    <source>
        <strain evidence="4 5">7537-G1</strain>
    </source>
</reference>
<evidence type="ECO:0000259" key="3">
    <source>
        <dbReference type="PROSITE" id="PS50930"/>
    </source>
</evidence>
<keyword evidence="4" id="KW-0238">DNA-binding</keyword>
<feature type="modified residue" description="4-aspartylphosphate" evidence="1">
    <location>
        <position position="60"/>
    </location>
</feature>
<evidence type="ECO:0000313" key="4">
    <source>
        <dbReference type="EMBL" id="PAD71360.1"/>
    </source>
</evidence>
<dbReference type="Pfam" id="PF00072">
    <property type="entry name" value="Response_reg"/>
    <property type="match status" value="1"/>
</dbReference>
<protein>
    <submittedName>
        <fullName evidence="4">DNA-binding response regulator</fullName>
    </submittedName>
</protein>
<dbReference type="OrthoDB" id="9809318at2"/>
<evidence type="ECO:0000313" key="5">
    <source>
        <dbReference type="Proteomes" id="UP000215596"/>
    </source>
</evidence>
<dbReference type="InterPro" id="IPR001789">
    <property type="entry name" value="Sig_transdc_resp-reg_receiver"/>
</dbReference>
<dbReference type="AlphaFoldDB" id="A0A268EE43"/>
<dbReference type="Proteomes" id="UP000215596">
    <property type="component" value="Unassembled WGS sequence"/>
</dbReference>
<sequence>MYRVAICDDDELQRERVKEMLLTLSMKSGIEFEMVAFPSGESLIAHYNDQGAPFHILILDIEMGGVNGIQTARKLREMKQHHEQIVFLTSYAEYMLESFDVVSFQYLIKPIEPEVFEAKMLKLCQYFEERDQDILIIRSAYEEIVLWQKDIIAIEAVKSLTVKSRLKFTTVQAVYDGRGLISTYASALKDSRFLQIHRSILINLLHVHKFSGNKVVMSNGMELPIGRSKVKEVKDACTKFMVMKAD</sequence>
<dbReference type="PROSITE" id="PS50110">
    <property type="entry name" value="RESPONSE_REGULATORY"/>
    <property type="match status" value="1"/>
</dbReference>
<feature type="domain" description="HTH LytTR-type" evidence="3">
    <location>
        <begin position="188"/>
        <end position="239"/>
    </location>
</feature>
<proteinExistence type="predicted"/>
<comment type="caution">
    <text evidence="4">The sequence shown here is derived from an EMBL/GenBank/DDBJ whole genome shotgun (WGS) entry which is preliminary data.</text>
</comment>
<dbReference type="SUPFAM" id="SSF52172">
    <property type="entry name" value="CheY-like"/>
    <property type="match status" value="1"/>
</dbReference>
<dbReference type="InterPro" id="IPR007492">
    <property type="entry name" value="LytTR_DNA-bd_dom"/>
</dbReference>
<evidence type="ECO:0000259" key="2">
    <source>
        <dbReference type="PROSITE" id="PS50110"/>
    </source>
</evidence>
<dbReference type="GO" id="GO:0003677">
    <property type="term" value="F:DNA binding"/>
    <property type="evidence" value="ECO:0007669"/>
    <property type="project" value="UniProtKB-KW"/>
</dbReference>